<protein>
    <recommendedName>
        <fullName evidence="7">HTH-type transcriptional regulatory protein TyrR</fullName>
    </recommendedName>
</protein>
<dbReference type="SUPFAM" id="SSF55785">
    <property type="entry name" value="PYP-like sensor domain (PAS domain)"/>
    <property type="match status" value="1"/>
</dbReference>
<dbReference type="Gene3D" id="1.10.10.60">
    <property type="entry name" value="Homeodomain-like"/>
    <property type="match status" value="1"/>
</dbReference>
<evidence type="ECO:0000313" key="10">
    <source>
        <dbReference type="EMBL" id="QGU93784.1"/>
    </source>
</evidence>
<dbReference type="GO" id="GO:0005524">
    <property type="term" value="F:ATP binding"/>
    <property type="evidence" value="ECO:0007669"/>
    <property type="project" value="UniProtKB-KW"/>
</dbReference>
<dbReference type="PROSITE" id="PS00675">
    <property type="entry name" value="SIGMA54_INTERACT_1"/>
    <property type="match status" value="1"/>
</dbReference>
<dbReference type="Gene3D" id="1.10.8.60">
    <property type="match status" value="1"/>
</dbReference>
<dbReference type="PROSITE" id="PS00688">
    <property type="entry name" value="SIGMA54_INTERACT_3"/>
    <property type="match status" value="1"/>
</dbReference>
<sequence>MEKYIRFEIITKDRMGITLEILEKIYRLDINLISLEVFPEKVYIKIKEIHQDKKSLLGNQLHGIDGVDAIREVELLEYEKNERKIFAVINSVDDGILYINKDLEIEIFNDYCEDIFHYKRRDILGKNIKTIIHDAPMIKALVGGEEYNNVEVNIKTDRGESHYLTSGRTVKDDNNNTIGVVASIRDMKKAIEIANVVSATNEGAFKEIIGNSAPIERVKNMVKTVAKSNSTVILRGESGTGKELFAKAIQNLSDRKNKNFVAINCAALPDNLIESELFGYEKGSFTGAVNNKEGLFKEAHEGTLFLDEVGELSLILQAKLLRVLQEGAIRKIGSTKEEKIDVRIIAATHRNLESMVREGKFREDLYYRLNVIPIFIPPLRERTEDIPNLVAFFIDKLNRKLNKKVLGVELEFINRLIEYHWPGNIRELQNVIERAMNLCTRELLGNEHLIIGLHETPRLVNEIVRKEEGNTRLKDLVEVCEREAIIKALKKNKTCRKAAKALGVSHTTIINKISKYNIKWNE</sequence>
<dbReference type="Pfam" id="PF25601">
    <property type="entry name" value="AAA_lid_14"/>
    <property type="match status" value="1"/>
</dbReference>
<evidence type="ECO:0000256" key="2">
    <source>
        <dbReference type="ARBA" id="ARBA00022797"/>
    </source>
</evidence>
<dbReference type="FunFam" id="3.40.50.300:FF:000006">
    <property type="entry name" value="DNA-binding transcriptional regulator NtrC"/>
    <property type="match status" value="1"/>
</dbReference>
<dbReference type="Gene3D" id="3.40.50.300">
    <property type="entry name" value="P-loop containing nucleotide triphosphate hydrolases"/>
    <property type="match status" value="1"/>
</dbReference>
<keyword evidence="4" id="KW-0805">Transcription regulation</keyword>
<evidence type="ECO:0000313" key="11">
    <source>
        <dbReference type="Proteomes" id="UP000422764"/>
    </source>
</evidence>
<dbReference type="Gene3D" id="3.30.70.260">
    <property type="match status" value="1"/>
</dbReference>
<evidence type="ECO:0000256" key="1">
    <source>
        <dbReference type="ARBA" id="ARBA00022741"/>
    </source>
</evidence>
<keyword evidence="6" id="KW-0804">Transcription</keyword>
<evidence type="ECO:0000259" key="9">
    <source>
        <dbReference type="PROSITE" id="PS50112"/>
    </source>
</evidence>
<dbReference type="SUPFAM" id="SSF52540">
    <property type="entry name" value="P-loop containing nucleoside triphosphate hydrolases"/>
    <property type="match status" value="1"/>
</dbReference>
<organism evidence="10 11">
    <name type="scientific">Clostridium bovifaecis</name>
    <dbReference type="NCBI Taxonomy" id="2184719"/>
    <lineage>
        <taxon>Bacteria</taxon>
        <taxon>Bacillati</taxon>
        <taxon>Bacillota</taxon>
        <taxon>Clostridia</taxon>
        <taxon>Eubacteriales</taxon>
        <taxon>Clostridiaceae</taxon>
        <taxon>Clostridium</taxon>
    </lineage>
</organism>
<dbReference type="InterPro" id="IPR000014">
    <property type="entry name" value="PAS"/>
</dbReference>
<dbReference type="InterPro" id="IPR027417">
    <property type="entry name" value="P-loop_NTPase"/>
</dbReference>
<keyword evidence="2" id="KW-0058">Aromatic hydrocarbons catabolism</keyword>
<dbReference type="InterPro" id="IPR009057">
    <property type="entry name" value="Homeodomain-like_sf"/>
</dbReference>
<evidence type="ECO:0000259" key="8">
    <source>
        <dbReference type="PROSITE" id="PS50045"/>
    </source>
</evidence>
<dbReference type="NCBIfam" id="TIGR00229">
    <property type="entry name" value="sensory_box"/>
    <property type="match status" value="1"/>
</dbReference>
<dbReference type="Pfam" id="PF13426">
    <property type="entry name" value="PAS_9"/>
    <property type="match status" value="1"/>
</dbReference>
<dbReference type="Pfam" id="PF00158">
    <property type="entry name" value="Sigma54_activat"/>
    <property type="match status" value="1"/>
</dbReference>
<keyword evidence="5" id="KW-0238">DNA-binding</keyword>
<dbReference type="Pfam" id="PF18024">
    <property type="entry name" value="HTH_50"/>
    <property type="match status" value="1"/>
</dbReference>
<keyword evidence="3" id="KW-0067">ATP-binding</keyword>
<dbReference type="InterPro" id="IPR003593">
    <property type="entry name" value="AAA+_ATPase"/>
</dbReference>
<reference evidence="10 11" key="1">
    <citation type="submission" date="2019-12" db="EMBL/GenBank/DDBJ databases">
        <title>Genome sequenceing of Clostridium bovifaecis.</title>
        <authorList>
            <person name="Yao Y."/>
        </authorList>
    </citation>
    <scope>NUCLEOTIDE SEQUENCE [LARGE SCALE GENOMIC DNA]</scope>
    <source>
        <strain evidence="10 11">BXX</strain>
    </source>
</reference>
<evidence type="ECO:0000256" key="4">
    <source>
        <dbReference type="ARBA" id="ARBA00023015"/>
    </source>
</evidence>
<dbReference type="GO" id="GO:0003677">
    <property type="term" value="F:DNA binding"/>
    <property type="evidence" value="ECO:0007669"/>
    <property type="project" value="UniProtKB-KW"/>
</dbReference>
<gene>
    <name evidence="10" type="ORF">GOM49_00275</name>
</gene>
<dbReference type="InterPro" id="IPR025944">
    <property type="entry name" value="Sigma_54_int_dom_CS"/>
</dbReference>
<name>A0A6I6EXT1_9CLOT</name>
<evidence type="ECO:0000256" key="5">
    <source>
        <dbReference type="ARBA" id="ARBA00023125"/>
    </source>
</evidence>
<dbReference type="InterPro" id="IPR002078">
    <property type="entry name" value="Sigma_54_int"/>
</dbReference>
<dbReference type="PANTHER" id="PTHR32071:SF57">
    <property type="entry name" value="C4-DICARBOXYLATE TRANSPORT TRANSCRIPTIONAL REGULATORY PROTEIN DCTD"/>
    <property type="match status" value="1"/>
</dbReference>
<dbReference type="SUPFAM" id="SSF46689">
    <property type="entry name" value="Homeodomain-like"/>
    <property type="match status" value="1"/>
</dbReference>
<dbReference type="InterPro" id="IPR025662">
    <property type="entry name" value="Sigma_54_int_dom_ATP-bd_1"/>
</dbReference>
<dbReference type="GO" id="GO:0006355">
    <property type="term" value="P:regulation of DNA-templated transcription"/>
    <property type="evidence" value="ECO:0007669"/>
    <property type="project" value="InterPro"/>
</dbReference>
<keyword evidence="11" id="KW-1185">Reference proteome</keyword>
<dbReference type="EMBL" id="CP046522">
    <property type="protein sequence ID" value="QGU93784.1"/>
    <property type="molecule type" value="Genomic_DNA"/>
</dbReference>
<dbReference type="InterPro" id="IPR025943">
    <property type="entry name" value="Sigma_54_int_dom_ATP-bd_2"/>
</dbReference>
<dbReference type="SMART" id="SM00091">
    <property type="entry name" value="PAS"/>
    <property type="match status" value="1"/>
</dbReference>
<accession>A0A6I6EXT1</accession>
<dbReference type="Gene3D" id="3.30.450.20">
    <property type="entry name" value="PAS domain"/>
    <property type="match status" value="1"/>
</dbReference>
<dbReference type="PROSITE" id="PS00676">
    <property type="entry name" value="SIGMA54_INTERACT_2"/>
    <property type="match status" value="1"/>
</dbReference>
<dbReference type="AlphaFoldDB" id="A0A6I6EXT1"/>
<dbReference type="InterPro" id="IPR030828">
    <property type="entry name" value="HTH_TyrR"/>
</dbReference>
<dbReference type="CDD" id="cd00130">
    <property type="entry name" value="PAS"/>
    <property type="match status" value="1"/>
</dbReference>
<dbReference type="PANTHER" id="PTHR32071">
    <property type="entry name" value="TRANSCRIPTIONAL REGULATORY PROTEIN"/>
    <property type="match status" value="1"/>
</dbReference>
<feature type="domain" description="Sigma-54 factor interaction" evidence="8">
    <location>
        <begin position="208"/>
        <end position="437"/>
    </location>
</feature>
<dbReference type="SMART" id="SM00382">
    <property type="entry name" value="AAA"/>
    <property type="match status" value="1"/>
</dbReference>
<dbReference type="CDD" id="cd00009">
    <property type="entry name" value="AAA"/>
    <property type="match status" value="1"/>
</dbReference>
<evidence type="ECO:0000256" key="3">
    <source>
        <dbReference type="ARBA" id="ARBA00022840"/>
    </source>
</evidence>
<proteinExistence type="predicted"/>
<dbReference type="InterPro" id="IPR035965">
    <property type="entry name" value="PAS-like_dom_sf"/>
</dbReference>
<dbReference type="PROSITE" id="PS50045">
    <property type="entry name" value="SIGMA54_INTERACT_4"/>
    <property type="match status" value="1"/>
</dbReference>
<evidence type="ECO:0000256" key="7">
    <source>
        <dbReference type="ARBA" id="ARBA00029500"/>
    </source>
</evidence>
<evidence type="ECO:0000256" key="6">
    <source>
        <dbReference type="ARBA" id="ARBA00023163"/>
    </source>
</evidence>
<feature type="domain" description="PAS" evidence="9">
    <location>
        <begin position="81"/>
        <end position="133"/>
    </location>
</feature>
<keyword evidence="1" id="KW-0547">Nucleotide-binding</keyword>
<dbReference type="Proteomes" id="UP000422764">
    <property type="component" value="Chromosome"/>
</dbReference>
<dbReference type="InterPro" id="IPR058031">
    <property type="entry name" value="AAA_lid_NorR"/>
</dbReference>
<dbReference type="PROSITE" id="PS50112">
    <property type="entry name" value="PAS"/>
    <property type="match status" value="1"/>
</dbReference>